<dbReference type="GO" id="GO:0046872">
    <property type="term" value="F:metal ion binding"/>
    <property type="evidence" value="ECO:0007669"/>
    <property type="project" value="UniProtKB-KW"/>
</dbReference>
<name>A0A0D6JH85_9HYPH</name>
<dbReference type="PANTHER" id="PTHR30632">
    <property type="entry name" value="MOLYBDATE-BINDING PERIPLASMIC PROTEIN"/>
    <property type="match status" value="1"/>
</dbReference>
<dbReference type="NCBIfam" id="NF002917">
    <property type="entry name" value="PRK03537.1-3"/>
    <property type="match status" value="1"/>
</dbReference>
<keyword evidence="3" id="KW-0732">Signal</keyword>
<dbReference type="AlphaFoldDB" id="A0A0D6JH85"/>
<dbReference type="Gene3D" id="3.40.190.10">
    <property type="entry name" value="Periplasmic binding protein-like II"/>
    <property type="match status" value="2"/>
</dbReference>
<dbReference type="GO" id="GO:0015689">
    <property type="term" value="P:molybdate ion transport"/>
    <property type="evidence" value="ECO:0007669"/>
    <property type="project" value="InterPro"/>
</dbReference>
<dbReference type="EMBL" id="LN829119">
    <property type="protein sequence ID" value="CPR20787.1"/>
    <property type="molecule type" value="Genomic_DNA"/>
</dbReference>
<organism evidence="4 5">
    <name type="scientific">Candidatus Filomicrobium marinum</name>
    <dbReference type="NCBI Taxonomy" id="1608628"/>
    <lineage>
        <taxon>Bacteria</taxon>
        <taxon>Pseudomonadati</taxon>
        <taxon>Pseudomonadota</taxon>
        <taxon>Alphaproteobacteria</taxon>
        <taxon>Hyphomicrobiales</taxon>
        <taxon>Hyphomicrobiaceae</taxon>
        <taxon>Filomicrobium</taxon>
    </lineage>
</organism>
<comment type="similarity">
    <text evidence="1">Belongs to the bacterial solute-binding protein ModA family.</text>
</comment>
<proteinExistence type="inferred from homology"/>
<keyword evidence="5" id="KW-1185">Reference proteome</keyword>
<dbReference type="KEGG" id="fiy:BN1229_v1_2766"/>
<dbReference type="OrthoDB" id="516817at2"/>
<dbReference type="PANTHER" id="PTHR30632:SF0">
    <property type="entry name" value="SULFATE-BINDING PROTEIN"/>
    <property type="match status" value="1"/>
</dbReference>
<evidence type="ECO:0000313" key="4">
    <source>
        <dbReference type="EMBL" id="CPR20787.1"/>
    </source>
</evidence>
<dbReference type="KEGG" id="fil:BN1229_v1_3156"/>
<dbReference type="SUPFAM" id="SSF53850">
    <property type="entry name" value="Periplasmic binding protein-like II"/>
    <property type="match status" value="1"/>
</dbReference>
<protein>
    <submittedName>
        <fullName evidence="4">Molybdate ABC transporter, periplasmic molybdate-binding protein</fullName>
    </submittedName>
</protein>
<dbReference type="Pfam" id="PF13531">
    <property type="entry name" value="SBP_bac_11"/>
    <property type="match status" value="1"/>
</dbReference>
<dbReference type="InterPro" id="IPR005950">
    <property type="entry name" value="ModA"/>
</dbReference>
<dbReference type="NCBIfam" id="NF002918">
    <property type="entry name" value="PRK03537.1-4"/>
    <property type="match status" value="1"/>
</dbReference>
<dbReference type="GO" id="GO:0030973">
    <property type="term" value="F:molybdate ion binding"/>
    <property type="evidence" value="ECO:0007669"/>
    <property type="project" value="TreeGrafter"/>
</dbReference>
<evidence type="ECO:0000256" key="2">
    <source>
        <dbReference type="ARBA" id="ARBA00022723"/>
    </source>
</evidence>
<evidence type="ECO:0000313" key="5">
    <source>
        <dbReference type="Proteomes" id="UP000033187"/>
    </source>
</evidence>
<keyword evidence="2" id="KW-0479">Metal-binding</keyword>
<dbReference type="InterPro" id="IPR050682">
    <property type="entry name" value="ModA/WtpA"/>
</dbReference>
<gene>
    <name evidence="4" type="primary">modA</name>
    <name evidence="4" type="ORF">YBN1229_v1_2766</name>
</gene>
<evidence type="ECO:0000256" key="1">
    <source>
        <dbReference type="ARBA" id="ARBA00009175"/>
    </source>
</evidence>
<dbReference type="NCBIfam" id="TIGR01256">
    <property type="entry name" value="modA"/>
    <property type="match status" value="1"/>
</dbReference>
<reference evidence="5" key="1">
    <citation type="submission" date="2015-02" db="EMBL/GenBank/DDBJ databases">
        <authorList>
            <person name="Chooi Y.-H."/>
        </authorList>
    </citation>
    <scope>NUCLEOTIDE SEQUENCE [LARGE SCALE GENOMIC DNA]</scope>
    <source>
        <strain evidence="5">strain Y</strain>
    </source>
</reference>
<dbReference type="RefSeq" id="WP_052743918.1">
    <property type="nucleotide sequence ID" value="NZ_LN829118.1"/>
</dbReference>
<sequence>MQGDTAVAERGYGKCGCAFKVAVLSAVFAGWTTAVTSAEDINLYAAGSLKAALTDVAKAFEQKSGGQQSVKTTFGPSGLLRGRIEKGEPAHVFASANMAHPKKLAEAGKISGSVKMFARNQLCALVKPGLAVTSETLLDTMLDEKVRVGTSTPKADPSGDYAFALFAKAEPLKAGAQAKLESKALKLTGGPDSAKPPEGRHLYAWVMSEDRADLFLTYCTNAVLAKKDTPSLVIVDIPNALAVGADYGLAVMASAPAEADALANFILGPDAQAILAEYGFGKGDDVRPAGK</sequence>
<accession>A0A0D6JH85</accession>
<evidence type="ECO:0000256" key="3">
    <source>
        <dbReference type="ARBA" id="ARBA00022729"/>
    </source>
</evidence>
<dbReference type="Proteomes" id="UP000033187">
    <property type="component" value="Chromosome 1"/>
</dbReference>